<dbReference type="SMART" id="SM00490">
    <property type="entry name" value="HELICc"/>
    <property type="match status" value="1"/>
</dbReference>
<dbReference type="PROSITE" id="PS51194">
    <property type="entry name" value="HELICASE_CTER"/>
    <property type="match status" value="1"/>
</dbReference>
<sequence length="135" mass="15579">MCWRRTEYSQKILEEEEVNINVTLKGGKKMQHQIVLSTDIAETGVTIPDVVFVIDTRKTKENKYHESSQMSSPVETFLSKASVLQRQDRAGRVRNGFCFRLYHKSRFLAFMDFSIPEGSLEDLCLHIVQCEYGSP</sequence>
<dbReference type="GeneTree" id="ENSGT00940000157286"/>
<dbReference type="AlphaFoldDB" id="A0A4W5N0X0"/>
<organism evidence="2 3">
    <name type="scientific">Hucho hucho</name>
    <name type="common">huchen</name>
    <dbReference type="NCBI Taxonomy" id="62062"/>
    <lineage>
        <taxon>Eukaryota</taxon>
        <taxon>Metazoa</taxon>
        <taxon>Chordata</taxon>
        <taxon>Craniata</taxon>
        <taxon>Vertebrata</taxon>
        <taxon>Euteleostomi</taxon>
        <taxon>Actinopterygii</taxon>
        <taxon>Neopterygii</taxon>
        <taxon>Teleostei</taxon>
        <taxon>Protacanthopterygii</taxon>
        <taxon>Salmoniformes</taxon>
        <taxon>Salmonidae</taxon>
        <taxon>Salmoninae</taxon>
        <taxon>Hucho</taxon>
    </lineage>
</organism>
<dbReference type="PANTHER" id="PTHR18934:SF264">
    <property type="entry name" value="ATP-DEPENDENT RNA HELICASE DHX29"/>
    <property type="match status" value="1"/>
</dbReference>
<dbReference type="Ensembl" id="ENSHHUT00000045333.1">
    <property type="protein sequence ID" value="ENSHHUP00000043693.1"/>
    <property type="gene ID" value="ENSHHUG00000026812.1"/>
</dbReference>
<reference evidence="3" key="1">
    <citation type="submission" date="2018-06" db="EMBL/GenBank/DDBJ databases">
        <title>Genome assembly of Danube salmon.</title>
        <authorList>
            <person name="Macqueen D.J."/>
            <person name="Gundappa M.K."/>
        </authorList>
    </citation>
    <scope>NUCLEOTIDE SEQUENCE [LARGE SCALE GENOMIC DNA]</scope>
</reference>
<dbReference type="InterPro" id="IPR027417">
    <property type="entry name" value="P-loop_NTPase"/>
</dbReference>
<name>A0A4W5N0X0_9TELE</name>
<protein>
    <recommendedName>
        <fullName evidence="1">Helicase C-terminal domain-containing protein</fullName>
    </recommendedName>
</protein>
<proteinExistence type="predicted"/>
<evidence type="ECO:0000313" key="2">
    <source>
        <dbReference type="Ensembl" id="ENSHHUP00000043693.1"/>
    </source>
</evidence>
<dbReference type="Proteomes" id="UP000314982">
    <property type="component" value="Unassembled WGS sequence"/>
</dbReference>
<reference evidence="2" key="3">
    <citation type="submission" date="2025-09" db="UniProtKB">
        <authorList>
            <consortium name="Ensembl"/>
        </authorList>
    </citation>
    <scope>IDENTIFICATION</scope>
</reference>
<dbReference type="GO" id="GO:0003723">
    <property type="term" value="F:RNA binding"/>
    <property type="evidence" value="ECO:0007669"/>
    <property type="project" value="TreeGrafter"/>
</dbReference>
<evidence type="ECO:0000313" key="3">
    <source>
        <dbReference type="Proteomes" id="UP000314982"/>
    </source>
</evidence>
<evidence type="ECO:0000259" key="1">
    <source>
        <dbReference type="PROSITE" id="PS51194"/>
    </source>
</evidence>
<dbReference type="Gene3D" id="3.40.50.300">
    <property type="entry name" value="P-loop containing nucleotide triphosphate hydrolases"/>
    <property type="match status" value="1"/>
</dbReference>
<dbReference type="STRING" id="62062.ENSHHUP00000043693"/>
<dbReference type="GO" id="GO:0004386">
    <property type="term" value="F:helicase activity"/>
    <property type="evidence" value="ECO:0007669"/>
    <property type="project" value="TreeGrafter"/>
</dbReference>
<accession>A0A4W5N0X0</accession>
<reference evidence="2" key="2">
    <citation type="submission" date="2025-08" db="UniProtKB">
        <authorList>
            <consortium name="Ensembl"/>
        </authorList>
    </citation>
    <scope>IDENTIFICATION</scope>
</reference>
<dbReference type="CDD" id="cd18791">
    <property type="entry name" value="SF2_C_RHA"/>
    <property type="match status" value="1"/>
</dbReference>
<dbReference type="InterPro" id="IPR001650">
    <property type="entry name" value="Helicase_C-like"/>
</dbReference>
<dbReference type="SUPFAM" id="SSF52540">
    <property type="entry name" value="P-loop containing nucleoside triphosphate hydrolases"/>
    <property type="match status" value="1"/>
</dbReference>
<dbReference type="PANTHER" id="PTHR18934">
    <property type="entry name" value="ATP-DEPENDENT RNA HELICASE"/>
    <property type="match status" value="1"/>
</dbReference>
<dbReference type="Pfam" id="PF00271">
    <property type="entry name" value="Helicase_C"/>
    <property type="match status" value="1"/>
</dbReference>
<feature type="domain" description="Helicase C-terminal" evidence="1">
    <location>
        <begin position="1"/>
        <end position="131"/>
    </location>
</feature>
<keyword evidence="3" id="KW-1185">Reference proteome</keyword>